<evidence type="ECO:0000313" key="1">
    <source>
        <dbReference type="EnsemblMetazoa" id="G30515.3:cds"/>
    </source>
</evidence>
<proteinExistence type="predicted"/>
<dbReference type="InterPro" id="IPR027417">
    <property type="entry name" value="P-loop_NTPase"/>
</dbReference>
<dbReference type="PANTHER" id="PTHR14241:SF32">
    <property type="entry name" value="VWFA DOMAIN-CONTAINING PROTEIN-RELATED"/>
    <property type="match status" value="1"/>
</dbReference>
<dbReference type="Proteomes" id="UP000005408">
    <property type="component" value="Unassembled WGS sequence"/>
</dbReference>
<dbReference type="CDD" id="cd00882">
    <property type="entry name" value="Ras_like_GTPase"/>
    <property type="match status" value="1"/>
</dbReference>
<dbReference type="SUPFAM" id="SSF52540">
    <property type="entry name" value="P-loop containing nucleoside triphosphate hydrolases"/>
    <property type="match status" value="1"/>
</dbReference>
<dbReference type="OrthoDB" id="25620at2759"/>
<name>A0A8W8LZ42_MAGGI</name>
<dbReference type="PANTHER" id="PTHR14241">
    <property type="entry name" value="INTERFERON-INDUCED PROTEIN 44"/>
    <property type="match status" value="1"/>
</dbReference>
<sequence length="293" mass="33152">MSDPVYLDKPWRKFPEFDAETLKQLKGDILNYQPERSSVSTANILLVGQIGAGKSSFFNSVNSIFRGKITGKARSGSFEHSLTIAFRKYSIKDYSSGKTLKIRLCDTRGIEEDFAVDTQEMTYILNGNIPDRYQFNPTLPFTPKTPGFIESPELKDKIHCVAFVVDGSTIELIPEKTREQLKDLQSLMNRKGIPQVVYVTKLDKVCPAVHKDPTGMFHSKAVHDAVEKAAVVMGLPRCYVYPIINYESETSLEPNFDILFLNALKQTTDFANDYIEDEDDKMAKPSYQYCSIL</sequence>
<evidence type="ECO:0000313" key="2">
    <source>
        <dbReference type="Proteomes" id="UP000005408"/>
    </source>
</evidence>
<dbReference type="EnsemblMetazoa" id="G30515.3">
    <property type="protein sequence ID" value="G30515.3:cds"/>
    <property type="gene ID" value="G30515"/>
</dbReference>
<reference evidence="1" key="1">
    <citation type="submission" date="2022-08" db="UniProtKB">
        <authorList>
            <consortium name="EnsemblMetazoa"/>
        </authorList>
    </citation>
    <scope>IDENTIFICATION</scope>
    <source>
        <strain evidence="1">05x7-T-G4-1.051#20</strain>
    </source>
</reference>
<dbReference type="AlphaFoldDB" id="A0A8W8LZ42"/>
<organism evidence="1 2">
    <name type="scientific">Magallana gigas</name>
    <name type="common">Pacific oyster</name>
    <name type="synonym">Crassostrea gigas</name>
    <dbReference type="NCBI Taxonomy" id="29159"/>
    <lineage>
        <taxon>Eukaryota</taxon>
        <taxon>Metazoa</taxon>
        <taxon>Spiralia</taxon>
        <taxon>Lophotrochozoa</taxon>
        <taxon>Mollusca</taxon>
        <taxon>Bivalvia</taxon>
        <taxon>Autobranchia</taxon>
        <taxon>Pteriomorphia</taxon>
        <taxon>Ostreida</taxon>
        <taxon>Ostreoidea</taxon>
        <taxon>Ostreidae</taxon>
        <taxon>Magallana</taxon>
    </lineage>
</organism>
<dbReference type="OMA" id="VTWESER"/>
<dbReference type="Gene3D" id="3.40.50.300">
    <property type="entry name" value="P-loop containing nucleotide triphosphate hydrolases"/>
    <property type="match status" value="1"/>
</dbReference>
<evidence type="ECO:0008006" key="3">
    <source>
        <dbReference type="Google" id="ProtNLM"/>
    </source>
</evidence>
<protein>
    <recommendedName>
        <fullName evidence="3">Interferon-induced protein 44-like protein</fullName>
    </recommendedName>
</protein>
<accession>A0A8W8LZ42</accession>
<keyword evidence="2" id="KW-1185">Reference proteome</keyword>